<evidence type="ECO:0000313" key="3">
    <source>
        <dbReference type="Proteomes" id="UP000738349"/>
    </source>
</evidence>
<gene>
    <name evidence="2" type="ORF">EDB81DRAFT_890188</name>
</gene>
<comment type="caution">
    <text evidence="2">The sequence shown here is derived from an EMBL/GenBank/DDBJ whole genome shotgun (WGS) entry which is preliminary data.</text>
</comment>
<keyword evidence="1" id="KW-1133">Transmembrane helix</keyword>
<feature type="transmembrane region" description="Helical" evidence="1">
    <location>
        <begin position="29"/>
        <end position="50"/>
    </location>
</feature>
<dbReference type="Proteomes" id="UP000738349">
    <property type="component" value="Unassembled WGS sequence"/>
</dbReference>
<protein>
    <submittedName>
        <fullName evidence="2">Uncharacterized protein</fullName>
    </submittedName>
</protein>
<proteinExistence type="predicted"/>
<keyword evidence="1" id="KW-0812">Transmembrane</keyword>
<accession>A0A9P9ILG3</accession>
<dbReference type="AlphaFoldDB" id="A0A9P9ILG3"/>
<dbReference type="EMBL" id="JAGMUV010000021">
    <property type="protein sequence ID" value="KAH7124742.1"/>
    <property type="molecule type" value="Genomic_DNA"/>
</dbReference>
<keyword evidence="3" id="KW-1185">Reference proteome</keyword>
<evidence type="ECO:0000313" key="2">
    <source>
        <dbReference type="EMBL" id="KAH7124742.1"/>
    </source>
</evidence>
<organism evidence="2 3">
    <name type="scientific">Dactylonectria macrodidyma</name>
    <dbReference type="NCBI Taxonomy" id="307937"/>
    <lineage>
        <taxon>Eukaryota</taxon>
        <taxon>Fungi</taxon>
        <taxon>Dikarya</taxon>
        <taxon>Ascomycota</taxon>
        <taxon>Pezizomycotina</taxon>
        <taxon>Sordariomycetes</taxon>
        <taxon>Hypocreomycetidae</taxon>
        <taxon>Hypocreales</taxon>
        <taxon>Nectriaceae</taxon>
        <taxon>Dactylonectria</taxon>
    </lineage>
</organism>
<reference evidence="2" key="1">
    <citation type="journal article" date="2021" name="Nat. Commun.">
        <title>Genetic determinants of endophytism in the Arabidopsis root mycobiome.</title>
        <authorList>
            <person name="Mesny F."/>
            <person name="Miyauchi S."/>
            <person name="Thiergart T."/>
            <person name="Pickel B."/>
            <person name="Atanasova L."/>
            <person name="Karlsson M."/>
            <person name="Huettel B."/>
            <person name="Barry K.W."/>
            <person name="Haridas S."/>
            <person name="Chen C."/>
            <person name="Bauer D."/>
            <person name="Andreopoulos W."/>
            <person name="Pangilinan J."/>
            <person name="LaButti K."/>
            <person name="Riley R."/>
            <person name="Lipzen A."/>
            <person name="Clum A."/>
            <person name="Drula E."/>
            <person name="Henrissat B."/>
            <person name="Kohler A."/>
            <person name="Grigoriev I.V."/>
            <person name="Martin F.M."/>
            <person name="Hacquard S."/>
        </authorList>
    </citation>
    <scope>NUCLEOTIDE SEQUENCE</scope>
    <source>
        <strain evidence="2">MPI-CAGE-AT-0147</strain>
    </source>
</reference>
<sequence>MKRQMSTLQLVGAAFMATASWLGVTGGFSIGVVIGGSASLVFGPVIVTTFSELPAPKKLAQYQPPS</sequence>
<keyword evidence="1" id="KW-0472">Membrane</keyword>
<name>A0A9P9ILG3_9HYPO</name>
<evidence type="ECO:0000256" key="1">
    <source>
        <dbReference type="SAM" id="Phobius"/>
    </source>
</evidence>